<dbReference type="InterPro" id="IPR038717">
    <property type="entry name" value="Tc1-like_DDE_dom"/>
</dbReference>
<comment type="caution">
    <text evidence="3">The sequence shown here is derived from an EMBL/GenBank/DDBJ whole genome shotgun (WGS) entry which is preliminary data.</text>
</comment>
<protein>
    <recommendedName>
        <fullName evidence="5">Transposase</fullName>
    </recommendedName>
</protein>
<gene>
    <name evidence="3" type="ORF">N0F65_008907</name>
</gene>
<feature type="domain" description="Transposase Tc1-like" evidence="1">
    <location>
        <begin position="51"/>
        <end position="122"/>
    </location>
</feature>
<reference evidence="3" key="1">
    <citation type="submission" date="2022-11" db="EMBL/GenBank/DDBJ databases">
        <authorList>
            <person name="Morgan W.R."/>
            <person name="Tartar A."/>
        </authorList>
    </citation>
    <scope>NUCLEOTIDE SEQUENCE</scope>
    <source>
        <strain evidence="3">ARSEF 373</strain>
    </source>
</reference>
<dbReference type="Gene3D" id="3.30.420.10">
    <property type="entry name" value="Ribonuclease H-like superfamily/Ribonuclease H"/>
    <property type="match status" value="2"/>
</dbReference>
<feature type="domain" description="Tc1-like transposase DDE" evidence="2">
    <location>
        <begin position="184"/>
        <end position="241"/>
    </location>
</feature>
<evidence type="ECO:0000259" key="1">
    <source>
        <dbReference type="Pfam" id="PF01498"/>
    </source>
</evidence>
<dbReference type="GO" id="GO:0015074">
    <property type="term" value="P:DNA integration"/>
    <property type="evidence" value="ECO:0007669"/>
    <property type="project" value="InterPro"/>
</dbReference>
<evidence type="ECO:0000313" key="3">
    <source>
        <dbReference type="EMBL" id="DAZ98321.1"/>
    </source>
</evidence>
<name>A0AAV2YXJ0_9STRA</name>
<accession>A0AAV2YXJ0</accession>
<dbReference type="GO" id="GO:0003677">
    <property type="term" value="F:DNA binding"/>
    <property type="evidence" value="ECO:0007669"/>
    <property type="project" value="InterPro"/>
</dbReference>
<evidence type="ECO:0000313" key="4">
    <source>
        <dbReference type="Proteomes" id="UP001146120"/>
    </source>
</evidence>
<reference evidence="3" key="2">
    <citation type="journal article" date="2023" name="Microbiol Resour">
        <title>Decontamination and Annotation of the Draft Genome Sequence of the Oomycete Lagenidium giganteum ARSEF 373.</title>
        <authorList>
            <person name="Morgan W.R."/>
            <person name="Tartar A."/>
        </authorList>
    </citation>
    <scope>NUCLEOTIDE SEQUENCE</scope>
    <source>
        <strain evidence="3">ARSEF 373</strain>
    </source>
</reference>
<keyword evidence="4" id="KW-1185">Reference proteome</keyword>
<dbReference type="InterPro" id="IPR036397">
    <property type="entry name" value="RNaseH_sf"/>
</dbReference>
<evidence type="ECO:0008006" key="5">
    <source>
        <dbReference type="Google" id="ProtNLM"/>
    </source>
</evidence>
<dbReference type="Pfam" id="PF01498">
    <property type="entry name" value="HTH_Tnp_Tc3_2"/>
    <property type="match status" value="1"/>
</dbReference>
<evidence type="ECO:0000259" key="2">
    <source>
        <dbReference type="Pfam" id="PF13358"/>
    </source>
</evidence>
<dbReference type="PANTHER" id="PTHR23022:SF134">
    <property type="entry name" value="TRANSPOSABLE ELEMENT TC1 TRANSPOSASE"/>
    <property type="match status" value="1"/>
</dbReference>
<dbReference type="EMBL" id="DAKRPA010000110">
    <property type="protein sequence ID" value="DAZ98321.1"/>
    <property type="molecule type" value="Genomic_DNA"/>
</dbReference>
<dbReference type="SUPFAM" id="SSF46689">
    <property type="entry name" value="Homeodomain-like"/>
    <property type="match status" value="1"/>
</dbReference>
<dbReference type="GO" id="GO:0006313">
    <property type="term" value="P:DNA transposition"/>
    <property type="evidence" value="ECO:0007669"/>
    <property type="project" value="InterPro"/>
</dbReference>
<dbReference type="InterPro" id="IPR052338">
    <property type="entry name" value="Transposase_5"/>
</dbReference>
<proteinExistence type="predicted"/>
<dbReference type="InterPro" id="IPR009057">
    <property type="entry name" value="Homeodomain-like_sf"/>
</dbReference>
<dbReference type="InterPro" id="IPR002492">
    <property type="entry name" value="Transposase_Tc1-like"/>
</dbReference>
<sequence>MIRGNSYQKVADELSMPKSSVATIIRHTKATGYLMPSSRSGRPRKTSPQLDRIIVRTVKANPRMSANAIVAMLKKDHGVNVAPQTVRNRINESGLNGRASRKKPYLSKKHKRIRLQYARAYVSYTVEVWKKVLFSDESSVEKHGTSGQQWVWRPRGCAFDQRYLPPTFKSQRESVMDWGYDTEFLHDGASCHRAKTVKEYLRLKSIKLVKHPAQSPDLNPIENLWAHVKAQLYQRPATTKEEH</sequence>
<organism evidence="3 4">
    <name type="scientific">Lagenidium giganteum</name>
    <dbReference type="NCBI Taxonomy" id="4803"/>
    <lineage>
        <taxon>Eukaryota</taxon>
        <taxon>Sar</taxon>
        <taxon>Stramenopiles</taxon>
        <taxon>Oomycota</taxon>
        <taxon>Peronosporomycetes</taxon>
        <taxon>Pythiales</taxon>
        <taxon>Pythiaceae</taxon>
    </lineage>
</organism>
<dbReference type="Pfam" id="PF13358">
    <property type="entry name" value="DDE_3"/>
    <property type="match status" value="1"/>
</dbReference>
<dbReference type="AlphaFoldDB" id="A0AAV2YXJ0"/>
<dbReference type="Proteomes" id="UP001146120">
    <property type="component" value="Unassembled WGS sequence"/>
</dbReference>
<dbReference type="PANTHER" id="PTHR23022">
    <property type="entry name" value="TRANSPOSABLE ELEMENT-RELATED"/>
    <property type="match status" value="1"/>
</dbReference>